<feature type="domain" description="Myb-like" evidence="7">
    <location>
        <begin position="7"/>
        <end position="58"/>
    </location>
</feature>
<dbReference type="InterPro" id="IPR017930">
    <property type="entry name" value="Myb_dom"/>
</dbReference>
<keyword evidence="10" id="KW-1185">Reference proteome</keyword>
<dbReference type="PROSITE" id="PS51294">
    <property type="entry name" value="HTH_MYB"/>
    <property type="match status" value="2"/>
</dbReference>
<dbReference type="SUPFAM" id="SSF46689">
    <property type="entry name" value="Homeodomain-like"/>
    <property type="match status" value="1"/>
</dbReference>
<comment type="caution">
    <text evidence="9">The sequence shown here is derived from an EMBL/GenBank/DDBJ whole genome shotgun (WGS) entry which is preliminary data.</text>
</comment>
<accession>A0AA38W800</accession>
<evidence type="ECO:0000313" key="10">
    <source>
        <dbReference type="Proteomes" id="UP001172457"/>
    </source>
</evidence>
<protein>
    <submittedName>
        <fullName evidence="9">Uncharacterized protein</fullName>
    </submittedName>
</protein>
<dbReference type="GO" id="GO:0000978">
    <property type="term" value="F:RNA polymerase II cis-regulatory region sequence-specific DNA binding"/>
    <property type="evidence" value="ECO:0007669"/>
    <property type="project" value="TreeGrafter"/>
</dbReference>
<gene>
    <name evidence="9" type="ORF">OSB04_015947</name>
</gene>
<comment type="subcellular location">
    <subcellularLocation>
        <location evidence="1">Nucleus</location>
    </subcellularLocation>
</comment>
<dbReference type="PROSITE" id="PS50090">
    <property type="entry name" value="MYB_LIKE"/>
    <property type="match status" value="2"/>
</dbReference>
<dbReference type="Pfam" id="PF00249">
    <property type="entry name" value="Myb_DNA-binding"/>
    <property type="match status" value="2"/>
</dbReference>
<evidence type="ECO:0000256" key="5">
    <source>
        <dbReference type="ARBA" id="ARBA00023163"/>
    </source>
</evidence>
<name>A0AA38W800_9ASTR</name>
<dbReference type="EMBL" id="JARYMX010000004">
    <property type="protein sequence ID" value="KAJ9551902.1"/>
    <property type="molecule type" value="Genomic_DNA"/>
</dbReference>
<dbReference type="Proteomes" id="UP001172457">
    <property type="component" value="Chromosome 4"/>
</dbReference>
<keyword evidence="6" id="KW-0539">Nucleus</keyword>
<feature type="domain" description="HTH myb-type" evidence="8">
    <location>
        <begin position="7"/>
        <end position="62"/>
    </location>
</feature>
<evidence type="ECO:0000256" key="4">
    <source>
        <dbReference type="ARBA" id="ARBA00023125"/>
    </source>
</evidence>
<dbReference type="PANTHER" id="PTHR45614:SF294">
    <property type="entry name" value="HOMEODOMAIN-LIKE PROTEIN-RELATED"/>
    <property type="match status" value="1"/>
</dbReference>
<dbReference type="Gene3D" id="1.10.10.60">
    <property type="entry name" value="Homeodomain-like"/>
    <property type="match status" value="2"/>
</dbReference>
<keyword evidence="2" id="KW-0677">Repeat</keyword>
<keyword evidence="3" id="KW-0805">Transcription regulation</keyword>
<reference evidence="9" key="1">
    <citation type="submission" date="2023-03" db="EMBL/GenBank/DDBJ databases">
        <title>Chromosome-scale reference genome and RAD-based genetic map of yellow starthistle (Centaurea solstitialis) reveal putative structural variation and QTLs associated with invader traits.</title>
        <authorList>
            <person name="Reatini B."/>
            <person name="Cang F.A."/>
            <person name="Jiang Q."/>
            <person name="Mckibben M.T.W."/>
            <person name="Barker M.S."/>
            <person name="Rieseberg L.H."/>
            <person name="Dlugosch K.M."/>
        </authorList>
    </citation>
    <scope>NUCLEOTIDE SEQUENCE</scope>
    <source>
        <strain evidence="9">CAN-66</strain>
        <tissue evidence="9">Leaf</tissue>
    </source>
</reference>
<feature type="domain" description="Myb-like" evidence="7">
    <location>
        <begin position="59"/>
        <end position="109"/>
    </location>
</feature>
<dbReference type="FunFam" id="1.10.10.60:FF:000060">
    <property type="entry name" value="MYB transcription factor"/>
    <property type="match status" value="1"/>
</dbReference>
<dbReference type="SMART" id="SM00717">
    <property type="entry name" value="SANT"/>
    <property type="match status" value="2"/>
</dbReference>
<proteinExistence type="predicted"/>
<evidence type="ECO:0000256" key="2">
    <source>
        <dbReference type="ARBA" id="ARBA00022737"/>
    </source>
</evidence>
<evidence type="ECO:0000256" key="1">
    <source>
        <dbReference type="ARBA" id="ARBA00004123"/>
    </source>
</evidence>
<sequence>MDPSRKHSDRIKGPWSIEEDELLSKLVDQHGARNWTLISNSILGRSGKSCRLRWCNQLSPDIEHRPFTAEDDDVIVHAHGRFGNRWATIARLLNGRTDNAVKNHWNSTLKRKCAATVDDVRDRRRSRISGTTHLGGSLSGSDLCDSSGNNVPLPAITETCVTSPEIRTEVLTALTLALPGTGGSYLDDSCDRKSAKKGNATPFSEEMLSVMQDMIRSEVRKYMACEEGSVRNAGVKRIGVGKSDYSQNLN</sequence>
<dbReference type="InterPro" id="IPR001005">
    <property type="entry name" value="SANT/Myb"/>
</dbReference>
<keyword evidence="4" id="KW-0238">DNA-binding</keyword>
<evidence type="ECO:0000256" key="3">
    <source>
        <dbReference type="ARBA" id="ARBA00023015"/>
    </source>
</evidence>
<keyword evidence="5" id="KW-0804">Transcription</keyword>
<dbReference type="CDD" id="cd00167">
    <property type="entry name" value="SANT"/>
    <property type="match status" value="2"/>
</dbReference>
<dbReference type="GO" id="GO:0005634">
    <property type="term" value="C:nucleus"/>
    <property type="evidence" value="ECO:0007669"/>
    <property type="project" value="UniProtKB-SubCell"/>
</dbReference>
<organism evidence="9 10">
    <name type="scientific">Centaurea solstitialis</name>
    <name type="common">yellow star-thistle</name>
    <dbReference type="NCBI Taxonomy" id="347529"/>
    <lineage>
        <taxon>Eukaryota</taxon>
        <taxon>Viridiplantae</taxon>
        <taxon>Streptophyta</taxon>
        <taxon>Embryophyta</taxon>
        <taxon>Tracheophyta</taxon>
        <taxon>Spermatophyta</taxon>
        <taxon>Magnoliopsida</taxon>
        <taxon>eudicotyledons</taxon>
        <taxon>Gunneridae</taxon>
        <taxon>Pentapetalae</taxon>
        <taxon>asterids</taxon>
        <taxon>campanulids</taxon>
        <taxon>Asterales</taxon>
        <taxon>Asteraceae</taxon>
        <taxon>Carduoideae</taxon>
        <taxon>Cardueae</taxon>
        <taxon>Centaureinae</taxon>
        <taxon>Centaurea</taxon>
    </lineage>
</organism>
<dbReference type="InterPro" id="IPR009057">
    <property type="entry name" value="Homeodomain-like_sf"/>
</dbReference>
<evidence type="ECO:0000256" key="6">
    <source>
        <dbReference type="ARBA" id="ARBA00023242"/>
    </source>
</evidence>
<dbReference type="AlphaFoldDB" id="A0AA38W800"/>
<feature type="domain" description="HTH myb-type" evidence="8">
    <location>
        <begin position="64"/>
        <end position="113"/>
    </location>
</feature>
<dbReference type="PANTHER" id="PTHR45614">
    <property type="entry name" value="MYB PROTEIN-RELATED"/>
    <property type="match status" value="1"/>
</dbReference>
<dbReference type="GO" id="GO:0000981">
    <property type="term" value="F:DNA-binding transcription factor activity, RNA polymerase II-specific"/>
    <property type="evidence" value="ECO:0007669"/>
    <property type="project" value="TreeGrafter"/>
</dbReference>
<evidence type="ECO:0000259" key="7">
    <source>
        <dbReference type="PROSITE" id="PS50090"/>
    </source>
</evidence>
<evidence type="ECO:0000259" key="8">
    <source>
        <dbReference type="PROSITE" id="PS51294"/>
    </source>
</evidence>
<dbReference type="InterPro" id="IPR050560">
    <property type="entry name" value="MYB_TF"/>
</dbReference>
<evidence type="ECO:0000313" key="9">
    <source>
        <dbReference type="EMBL" id="KAJ9551902.1"/>
    </source>
</evidence>